<dbReference type="VEuPathDB" id="FungiDB:Z518_09695"/>
<feature type="domain" description="DUF7580" evidence="1">
    <location>
        <begin position="209"/>
        <end position="553"/>
    </location>
</feature>
<dbReference type="RefSeq" id="XP_013267766.1">
    <property type="nucleotide sequence ID" value="XM_013412312.1"/>
</dbReference>
<dbReference type="InterPro" id="IPR056002">
    <property type="entry name" value="DUF7580"/>
</dbReference>
<evidence type="ECO:0000313" key="3">
    <source>
        <dbReference type="Proteomes" id="UP000053617"/>
    </source>
</evidence>
<organism evidence="2 3">
    <name type="scientific">Rhinocladiella mackenziei CBS 650.93</name>
    <dbReference type="NCBI Taxonomy" id="1442369"/>
    <lineage>
        <taxon>Eukaryota</taxon>
        <taxon>Fungi</taxon>
        <taxon>Dikarya</taxon>
        <taxon>Ascomycota</taxon>
        <taxon>Pezizomycotina</taxon>
        <taxon>Eurotiomycetes</taxon>
        <taxon>Chaetothyriomycetidae</taxon>
        <taxon>Chaetothyriales</taxon>
        <taxon>Herpotrichiellaceae</taxon>
        <taxon>Rhinocladiella</taxon>
    </lineage>
</organism>
<proteinExistence type="predicted"/>
<evidence type="ECO:0000313" key="2">
    <source>
        <dbReference type="EMBL" id="KIX00630.1"/>
    </source>
</evidence>
<keyword evidence="3" id="KW-1185">Reference proteome</keyword>
<dbReference type="PANTHER" id="PTHR35186">
    <property type="entry name" value="ANK_REP_REGION DOMAIN-CONTAINING PROTEIN"/>
    <property type="match status" value="1"/>
</dbReference>
<dbReference type="EMBL" id="KN847482">
    <property type="protein sequence ID" value="KIX00630.1"/>
    <property type="molecule type" value="Genomic_DNA"/>
</dbReference>
<dbReference type="OrthoDB" id="3565018at2759"/>
<dbReference type="Pfam" id="PF24476">
    <property type="entry name" value="DUF7580"/>
    <property type="match status" value="1"/>
</dbReference>
<gene>
    <name evidence="2" type="ORF">Z518_09695</name>
</gene>
<dbReference type="PANTHER" id="PTHR35186:SF4">
    <property type="entry name" value="PRION-INHIBITION AND PROPAGATION HELO DOMAIN-CONTAINING PROTEIN"/>
    <property type="match status" value="1"/>
</dbReference>
<reference evidence="2 3" key="1">
    <citation type="submission" date="2015-01" db="EMBL/GenBank/DDBJ databases">
        <title>The Genome Sequence of Rhinocladiella mackenzie CBS 650.93.</title>
        <authorList>
            <consortium name="The Broad Institute Genomics Platform"/>
            <person name="Cuomo C."/>
            <person name="de Hoog S."/>
            <person name="Gorbushina A."/>
            <person name="Stielow B."/>
            <person name="Teixiera M."/>
            <person name="Abouelleil A."/>
            <person name="Chapman S.B."/>
            <person name="Priest M."/>
            <person name="Young S.K."/>
            <person name="Wortman J."/>
            <person name="Nusbaum C."/>
            <person name="Birren B."/>
        </authorList>
    </citation>
    <scope>NUCLEOTIDE SEQUENCE [LARGE SCALE GENOMIC DNA]</scope>
    <source>
        <strain evidence="2 3">CBS 650.93</strain>
    </source>
</reference>
<accession>A0A0D2IVA1</accession>
<dbReference type="STRING" id="1442369.A0A0D2IVA1"/>
<dbReference type="AlphaFoldDB" id="A0A0D2IVA1"/>
<name>A0A0D2IVA1_9EURO</name>
<evidence type="ECO:0000259" key="1">
    <source>
        <dbReference type="Pfam" id="PF24476"/>
    </source>
</evidence>
<protein>
    <recommendedName>
        <fullName evidence="1">DUF7580 domain-containing protein</fullName>
    </recommendedName>
</protein>
<sequence length="558" mass="63100">MSGIEVAGLILGAIPILTEGLQTYRKSLKAVKPAFEKRKTIDSLLRALSRQATILEELLKSVLIESGCEIPSSFPAGIEQILTDSETQEAVKDYLGSKHDIFIFTLEDCDEIFHRLALKIAKLVPSVKDSVELSKLIEANKNTKKGQLDLVARMSLVLKIKSFDEDCEKLDAVLHSLQRLCQLISSNHHLSGQQSSGKTKRLAKAFWNIRKRAEDLYLAVSKGWVFDCHRKHEARLILEDRVEELTELQKRPRNEQLPVYVFQLLLSGQAPQQENFWHESTVQAFHVADEDARQPLRSDGPQATKPRVTIIAPAPELPQRSMKDIKDICSAIEEARKNQEHIIFALTKDCRMATGPTRMAGFKSSKARDGIRLKDLLQNHSQSTRKALSWRIKTSLALNVASNFLQLLRTPWALPRLSSDTVSFLQNPNQEADIRKPFLSLSFEQSTAGPAVSNTAFRVKEALLNLGVMLLEIWHEKTLEDHFPLSSGSMRVYELQVHALEWLESDPHALPNSYHQAVFHCVAGAMNCVPCPKDWDDMRLWETVFQCVIEPLYKISKS</sequence>
<dbReference type="GeneID" id="25297766"/>
<dbReference type="Proteomes" id="UP000053617">
    <property type="component" value="Unassembled WGS sequence"/>
</dbReference>
<dbReference type="HOGENOM" id="CLU_026305_2_0_1"/>